<gene>
    <name evidence="3" type="ORF">TCMB3V08_LOCUS352</name>
</gene>
<dbReference type="PANTHER" id="PTHR22826:SF106">
    <property type="entry name" value="TRIO, ISOFORM A"/>
    <property type="match status" value="1"/>
</dbReference>
<dbReference type="Pfam" id="PF13716">
    <property type="entry name" value="CRAL_TRIO_2"/>
    <property type="match status" value="1"/>
</dbReference>
<keyword evidence="1" id="KW-0344">Guanine-nucleotide releasing factor</keyword>
<dbReference type="InterPro" id="IPR001251">
    <property type="entry name" value="CRAL-TRIO_dom"/>
</dbReference>
<evidence type="ECO:0000313" key="3">
    <source>
        <dbReference type="EMBL" id="CAD7567559.1"/>
    </source>
</evidence>
<dbReference type="Pfam" id="PF00435">
    <property type="entry name" value="Spectrin"/>
    <property type="match status" value="4"/>
</dbReference>
<evidence type="ECO:0000256" key="1">
    <source>
        <dbReference type="ARBA" id="ARBA00022658"/>
    </source>
</evidence>
<dbReference type="PROSITE" id="PS50191">
    <property type="entry name" value="CRAL_TRIO"/>
    <property type="match status" value="1"/>
</dbReference>
<dbReference type="Gene3D" id="1.20.58.60">
    <property type="match status" value="4"/>
</dbReference>
<dbReference type="InterPro" id="IPR036865">
    <property type="entry name" value="CRAL-TRIO_dom_sf"/>
</dbReference>
<sequence length="1026" mass="117420">MDGLRALDVMSLLQERLAVLTGGRDRRGGPVLSFPATPRRERAKPDDYRRLLQYLLAIPCDEVREQGFTAVIDMRGATWSTVKPILKVLQEHFPGSVHIAYIIKPDNFWQKQRTSLGSHKYKFETNMISVEALSKIIDTTQLTSDLEGTLHYDHSQWIDVRLALEDFVWQAADLLDRLDDLQEDLSRSDFADDVAGAKHSIDLHADMKKKIMKAPVEDIDLIGQKLLQRLSGDANSGYDSGYSGRDSEASSVVANPDLQASVPQILQNLEAIHTSQQHLLQLWHHKKLKLDQCFQLRLFEQDCEKMFDWICHNRDVFLMNYVEIGHSYKLAKELQEEHNHFTMSSMNVYVNINRILTVASRLIESSHYAAQHIRTVASRLDRTWKEFAAGLDERTAVLALSVLFHHKAEQYVESVNNWNQACENMSIPSEIIVLETAIHQHQNLYESMCQAYTEDCMVPDGKLSQVHSTSKKLLYQLDHLVQICNQPGMELAARKHMSVDGQVVYESTGRHTSNPAADYSEGASHVLAVIHQILNHHRTLEQKWHAKKIKLHQRLALRLFQEDVKQVLDWLANHGEVFLRKNVAIGRNLQKARVYQKSHEHFENVAQNTYTNAEKLLTAAEELAQTGECNADEIYSVAHELESHVTSFAARVEQRRRRLDLTVLFYNREKELSSWVDELRQELQSDEVADTLEAAERLVEQCGQQRDSSLDASVSTIAQGETLLQELRGAGVSPEMDATGSVAAVESALDRLNKQRGELEELWAARKLKLDLCLRLRLFERDALEVSSRLELWSEELQHTELSRDTLQAEQLLRLHNESVTHMQSTTFQVLQQGQELAQVFETSGLSLMADSQYSAQTRVQVLLEFLHEREMDLEDLAEMKRVKLEQCVQLCQFQNDANQVSIVFLTVISWIRNGEAMLMASFAIPICLQDAEQLKKEHEQFQVAIEAVIFTLQKTHTSAVQVKHRAEALISANHYDPQSIRDIAEEVTKRWQQLVTCAEERHKLVTASLNFYKTAEQVRLHSPYL</sequence>
<evidence type="ECO:0000259" key="2">
    <source>
        <dbReference type="PROSITE" id="PS50191"/>
    </source>
</evidence>
<dbReference type="InterPro" id="IPR018159">
    <property type="entry name" value="Spectrin/alpha-actinin"/>
</dbReference>
<dbReference type="GO" id="GO:0005085">
    <property type="term" value="F:guanyl-nucleotide exchange factor activity"/>
    <property type="evidence" value="ECO:0007669"/>
    <property type="project" value="UniProtKB-KW"/>
</dbReference>
<dbReference type="InterPro" id="IPR002017">
    <property type="entry name" value="Spectrin_repeat"/>
</dbReference>
<dbReference type="InterPro" id="IPR051336">
    <property type="entry name" value="RhoGEF_Guanine_NuclExch_SF"/>
</dbReference>
<dbReference type="GO" id="GO:0005737">
    <property type="term" value="C:cytoplasm"/>
    <property type="evidence" value="ECO:0007669"/>
    <property type="project" value="TreeGrafter"/>
</dbReference>
<name>A0A7R9IVM3_TIMCA</name>
<dbReference type="GO" id="GO:0019898">
    <property type="term" value="C:extrinsic component of membrane"/>
    <property type="evidence" value="ECO:0007669"/>
    <property type="project" value="TreeGrafter"/>
</dbReference>
<dbReference type="CDD" id="cd00170">
    <property type="entry name" value="SEC14"/>
    <property type="match status" value="1"/>
</dbReference>
<dbReference type="Gene3D" id="3.40.525.10">
    <property type="entry name" value="CRAL-TRIO lipid binding domain"/>
    <property type="match status" value="1"/>
</dbReference>
<dbReference type="AlphaFoldDB" id="A0A7R9IVM3"/>
<dbReference type="SMART" id="SM00516">
    <property type="entry name" value="SEC14"/>
    <property type="match status" value="1"/>
</dbReference>
<dbReference type="SMART" id="SM00150">
    <property type="entry name" value="SPEC"/>
    <property type="match status" value="6"/>
</dbReference>
<protein>
    <submittedName>
        <fullName evidence="3">(California timema) hypothetical protein</fullName>
    </submittedName>
</protein>
<dbReference type="PANTHER" id="PTHR22826">
    <property type="entry name" value="RHO GUANINE EXCHANGE FACTOR-RELATED"/>
    <property type="match status" value="1"/>
</dbReference>
<accession>A0A7R9IVM3</accession>
<organism evidence="3">
    <name type="scientific">Timema californicum</name>
    <name type="common">California timema</name>
    <name type="synonym">Walking stick</name>
    <dbReference type="NCBI Taxonomy" id="61474"/>
    <lineage>
        <taxon>Eukaryota</taxon>
        <taxon>Metazoa</taxon>
        <taxon>Ecdysozoa</taxon>
        <taxon>Arthropoda</taxon>
        <taxon>Hexapoda</taxon>
        <taxon>Insecta</taxon>
        <taxon>Pterygota</taxon>
        <taxon>Neoptera</taxon>
        <taxon>Polyneoptera</taxon>
        <taxon>Phasmatodea</taxon>
        <taxon>Timematodea</taxon>
        <taxon>Timematoidea</taxon>
        <taxon>Timematidae</taxon>
        <taxon>Timema</taxon>
    </lineage>
</organism>
<dbReference type="InterPro" id="IPR058918">
    <property type="entry name" value="KALRN/TRIO-like_spectrin"/>
</dbReference>
<dbReference type="SUPFAM" id="SSF46966">
    <property type="entry name" value="Spectrin repeat"/>
    <property type="match status" value="6"/>
</dbReference>
<feature type="domain" description="CRAL-TRIO" evidence="2">
    <location>
        <begin position="9"/>
        <end position="154"/>
    </location>
</feature>
<dbReference type="CDD" id="cd00176">
    <property type="entry name" value="SPEC"/>
    <property type="match status" value="2"/>
</dbReference>
<dbReference type="EMBL" id="OE179120">
    <property type="protein sequence ID" value="CAD7567559.1"/>
    <property type="molecule type" value="Genomic_DNA"/>
</dbReference>
<dbReference type="SUPFAM" id="SSF52087">
    <property type="entry name" value="CRAL/TRIO domain"/>
    <property type="match status" value="1"/>
</dbReference>
<dbReference type="FunFam" id="1.20.58.60:FF:000023">
    <property type="entry name" value="Kalirin RhoGEF kinase b"/>
    <property type="match status" value="1"/>
</dbReference>
<dbReference type="GO" id="GO:0007411">
    <property type="term" value="P:axon guidance"/>
    <property type="evidence" value="ECO:0007669"/>
    <property type="project" value="TreeGrafter"/>
</dbReference>
<reference evidence="3" key="1">
    <citation type="submission" date="2020-11" db="EMBL/GenBank/DDBJ databases">
        <authorList>
            <person name="Tran Van P."/>
        </authorList>
    </citation>
    <scope>NUCLEOTIDE SEQUENCE</scope>
</reference>
<dbReference type="Pfam" id="PF23323">
    <property type="entry name" value="Spectrin_6"/>
    <property type="match status" value="1"/>
</dbReference>
<proteinExistence type="predicted"/>
<dbReference type="FunFam" id="1.20.58.60:FF:000034">
    <property type="entry name" value="kalirin isoform X2"/>
    <property type="match status" value="1"/>
</dbReference>